<feature type="region of interest" description="Disordered" evidence="1">
    <location>
        <begin position="180"/>
        <end position="201"/>
    </location>
</feature>
<accession>A0A7R8VTX8</accession>
<feature type="compositionally biased region" description="Basic residues" evidence="1">
    <location>
        <begin position="191"/>
        <end position="201"/>
    </location>
</feature>
<name>A0A7R8VTX8_TIMDO</name>
<gene>
    <name evidence="3" type="ORF">TDIB3V08_LOCUS10762</name>
</gene>
<feature type="chain" id="PRO_5031561130" description="ATP synthase protein MI25" evidence="2">
    <location>
        <begin position="27"/>
        <end position="201"/>
    </location>
</feature>
<keyword evidence="2" id="KW-0732">Signal</keyword>
<sequence>MYMMASIVYLVFGLALTSMCINVVQEKLSDSFRQASAKIGATIGLRVSDEDGTITPVIQGELPEVHGLAVNRSDSFNLQVNNLNNLSVAGPPKSQSTDISETDRSLKVTVCLAHSYQKIKLPSPREMGDVSNAPIPTSRAVKRPKSVPGIKVQVIAHVKIPGLQYASRRGALYSSRRREVAAGSSRELHKPAKRLQCRRLK</sequence>
<dbReference type="EMBL" id="OA572722">
    <property type="protein sequence ID" value="CAD7204605.1"/>
    <property type="molecule type" value="Genomic_DNA"/>
</dbReference>
<feature type="region of interest" description="Disordered" evidence="1">
    <location>
        <begin position="123"/>
        <end position="142"/>
    </location>
</feature>
<evidence type="ECO:0000313" key="3">
    <source>
        <dbReference type="EMBL" id="CAD7204605.1"/>
    </source>
</evidence>
<dbReference type="Gene3D" id="1.10.287.70">
    <property type="match status" value="1"/>
</dbReference>
<protein>
    <recommendedName>
        <fullName evidence="4">ATP synthase protein MI25</fullName>
    </recommendedName>
</protein>
<feature type="signal peptide" evidence="2">
    <location>
        <begin position="1"/>
        <end position="26"/>
    </location>
</feature>
<evidence type="ECO:0000256" key="2">
    <source>
        <dbReference type="SAM" id="SignalP"/>
    </source>
</evidence>
<evidence type="ECO:0000256" key="1">
    <source>
        <dbReference type="SAM" id="MobiDB-lite"/>
    </source>
</evidence>
<proteinExistence type="predicted"/>
<feature type="compositionally biased region" description="Basic and acidic residues" evidence="1">
    <location>
        <begin position="180"/>
        <end position="190"/>
    </location>
</feature>
<reference evidence="3" key="1">
    <citation type="submission" date="2020-11" db="EMBL/GenBank/DDBJ databases">
        <authorList>
            <person name="Tran Van P."/>
        </authorList>
    </citation>
    <scope>NUCLEOTIDE SEQUENCE</scope>
</reference>
<organism evidence="3">
    <name type="scientific">Timema douglasi</name>
    <name type="common">Walking stick</name>
    <dbReference type="NCBI Taxonomy" id="61478"/>
    <lineage>
        <taxon>Eukaryota</taxon>
        <taxon>Metazoa</taxon>
        <taxon>Ecdysozoa</taxon>
        <taxon>Arthropoda</taxon>
        <taxon>Hexapoda</taxon>
        <taxon>Insecta</taxon>
        <taxon>Pterygota</taxon>
        <taxon>Neoptera</taxon>
        <taxon>Polyneoptera</taxon>
        <taxon>Phasmatodea</taxon>
        <taxon>Timematodea</taxon>
        <taxon>Timematoidea</taxon>
        <taxon>Timematidae</taxon>
        <taxon>Timema</taxon>
    </lineage>
</organism>
<evidence type="ECO:0008006" key="4">
    <source>
        <dbReference type="Google" id="ProtNLM"/>
    </source>
</evidence>
<dbReference type="AlphaFoldDB" id="A0A7R8VTX8"/>